<evidence type="ECO:0000313" key="3">
    <source>
        <dbReference type="EMBL" id="KAG2928802.1"/>
    </source>
</evidence>
<name>A0A329RWX5_9STRA</name>
<gene>
    <name evidence="5" type="ORF">PC110_g14824</name>
    <name evidence="3" type="ORF">PC117_g14196</name>
    <name evidence="4" type="ORF">PC129_g12010</name>
</gene>
<dbReference type="InterPro" id="IPR009057">
    <property type="entry name" value="Homeodomain-like_sf"/>
</dbReference>
<dbReference type="AlphaFoldDB" id="A0A329RWX5"/>
<evidence type="ECO:0000313" key="4">
    <source>
        <dbReference type="EMBL" id="KAG3217163.1"/>
    </source>
</evidence>
<evidence type="ECO:0000256" key="1">
    <source>
        <dbReference type="ARBA" id="ARBA00023125"/>
    </source>
</evidence>
<reference evidence="3" key="2">
    <citation type="submission" date="2018-10" db="EMBL/GenBank/DDBJ databases">
        <title>Effector identification in a new, highly contiguous assembly of the strawberry crown rot pathogen Phytophthora cactorum.</title>
        <authorList>
            <person name="Armitage A.D."/>
            <person name="Nellist C.F."/>
            <person name="Bates H."/>
            <person name="Vickerstaff R.J."/>
            <person name="Harrison R.J."/>
        </authorList>
    </citation>
    <scope>NUCLEOTIDE SEQUENCE</scope>
    <source>
        <strain evidence="3">4040</strain>
        <strain evidence="4">P421</strain>
    </source>
</reference>
<sequence>MPGAGRKPEHRQLEQQLHVWVDTRNKKGLRVKDKYSQLQALNIHRALIENDAPPTDFRASSGWLDRFKGRYNLAS</sequence>
<feature type="domain" description="HTH CENPB-type" evidence="2">
    <location>
        <begin position="1"/>
        <end position="75"/>
    </location>
</feature>
<organism evidence="5 6">
    <name type="scientific">Phytophthora cactorum</name>
    <dbReference type="NCBI Taxonomy" id="29920"/>
    <lineage>
        <taxon>Eukaryota</taxon>
        <taxon>Sar</taxon>
        <taxon>Stramenopiles</taxon>
        <taxon>Oomycota</taxon>
        <taxon>Peronosporomycetes</taxon>
        <taxon>Peronosporales</taxon>
        <taxon>Peronosporaceae</taxon>
        <taxon>Phytophthora</taxon>
    </lineage>
</organism>
<reference evidence="5 6" key="1">
    <citation type="submission" date="2018-01" db="EMBL/GenBank/DDBJ databases">
        <title>Draft genome of the strawberry crown rot pathogen Phytophthora cactorum.</title>
        <authorList>
            <person name="Armitage A.D."/>
            <person name="Lysoe E."/>
            <person name="Nellist C.F."/>
            <person name="Harrison R.J."/>
            <person name="Brurberg M.B."/>
        </authorList>
    </citation>
    <scope>NUCLEOTIDE SEQUENCE [LARGE SCALE GENOMIC DNA]</scope>
    <source>
        <strain evidence="5 6">10300</strain>
    </source>
</reference>
<evidence type="ECO:0000259" key="2">
    <source>
        <dbReference type="PROSITE" id="PS51253"/>
    </source>
</evidence>
<dbReference type="InterPro" id="IPR006600">
    <property type="entry name" value="HTH_CenpB_DNA-bd_dom"/>
</dbReference>
<dbReference type="GO" id="GO:0003677">
    <property type="term" value="F:DNA binding"/>
    <property type="evidence" value="ECO:0007669"/>
    <property type="project" value="UniProtKB-KW"/>
</dbReference>
<proteinExistence type="predicted"/>
<dbReference type="Pfam" id="PF03221">
    <property type="entry name" value="HTH_Tnp_Tc5"/>
    <property type="match status" value="1"/>
</dbReference>
<dbReference type="Proteomes" id="UP000760860">
    <property type="component" value="Unassembled WGS sequence"/>
</dbReference>
<dbReference type="PROSITE" id="PS51253">
    <property type="entry name" value="HTH_CENPB"/>
    <property type="match status" value="1"/>
</dbReference>
<protein>
    <recommendedName>
        <fullName evidence="2">HTH CENPB-type domain-containing protein</fullName>
    </recommendedName>
</protein>
<keyword evidence="6" id="KW-1185">Reference proteome</keyword>
<dbReference type="Proteomes" id="UP000736787">
    <property type="component" value="Unassembled WGS sequence"/>
</dbReference>
<dbReference type="OrthoDB" id="127335at2759"/>
<dbReference type="EMBL" id="MJFZ01000466">
    <property type="protein sequence ID" value="RAW28819.1"/>
    <property type="molecule type" value="Genomic_DNA"/>
</dbReference>
<dbReference type="EMBL" id="RCMK01000436">
    <property type="protein sequence ID" value="KAG2928802.1"/>
    <property type="molecule type" value="Genomic_DNA"/>
</dbReference>
<comment type="caution">
    <text evidence="5">The sequence shown here is derived from an EMBL/GenBank/DDBJ whole genome shotgun (WGS) entry which is preliminary data.</text>
</comment>
<evidence type="ECO:0000313" key="5">
    <source>
        <dbReference type="EMBL" id="RAW28819.1"/>
    </source>
</evidence>
<dbReference type="Proteomes" id="UP000251314">
    <property type="component" value="Unassembled WGS sequence"/>
</dbReference>
<dbReference type="EMBL" id="RCMV01000440">
    <property type="protein sequence ID" value="KAG3217163.1"/>
    <property type="molecule type" value="Genomic_DNA"/>
</dbReference>
<dbReference type="SUPFAM" id="SSF46689">
    <property type="entry name" value="Homeodomain-like"/>
    <property type="match status" value="1"/>
</dbReference>
<keyword evidence="1" id="KW-0238">DNA-binding</keyword>
<accession>A0A329RWX5</accession>
<dbReference type="VEuPathDB" id="FungiDB:PC110_g14824"/>
<dbReference type="Gene3D" id="1.10.10.60">
    <property type="entry name" value="Homeodomain-like"/>
    <property type="match status" value="1"/>
</dbReference>
<evidence type="ECO:0000313" key="6">
    <source>
        <dbReference type="Proteomes" id="UP000251314"/>
    </source>
</evidence>